<protein>
    <recommendedName>
        <fullName evidence="2">Single-stranded DNA-binding protein</fullName>
    </recommendedName>
</protein>
<dbReference type="SUPFAM" id="SSF50249">
    <property type="entry name" value="Nucleic acid-binding proteins"/>
    <property type="match status" value="1"/>
</dbReference>
<evidence type="ECO:0000313" key="5">
    <source>
        <dbReference type="Proteomes" id="UP000464507"/>
    </source>
</evidence>
<dbReference type="PANTHER" id="PTHR10302:SF27">
    <property type="entry name" value="SINGLE-STRANDED DNA-BINDING PROTEIN"/>
    <property type="match status" value="1"/>
</dbReference>
<accession>A0A7L5AL63</accession>
<dbReference type="PROSITE" id="PS50935">
    <property type="entry name" value="SSB"/>
    <property type="match status" value="1"/>
</dbReference>
<dbReference type="PANTHER" id="PTHR10302">
    <property type="entry name" value="SINGLE-STRANDED DNA-BINDING PROTEIN"/>
    <property type="match status" value="1"/>
</dbReference>
<dbReference type="Gene3D" id="2.40.50.140">
    <property type="entry name" value="Nucleic acid-binding proteins"/>
    <property type="match status" value="1"/>
</dbReference>
<dbReference type="GO" id="GO:0009295">
    <property type="term" value="C:nucleoid"/>
    <property type="evidence" value="ECO:0007669"/>
    <property type="project" value="TreeGrafter"/>
</dbReference>
<dbReference type="InterPro" id="IPR000424">
    <property type="entry name" value="Primosome_PriB/ssb"/>
</dbReference>
<proteinExistence type="predicted"/>
<dbReference type="InterPro" id="IPR012340">
    <property type="entry name" value="NA-bd_OB-fold"/>
</dbReference>
<dbReference type="Proteomes" id="UP000464507">
    <property type="component" value="Chromosome"/>
</dbReference>
<organism evidence="4 5">
    <name type="scientific">Marisediminicola antarctica</name>
    <dbReference type="NCBI Taxonomy" id="674079"/>
    <lineage>
        <taxon>Bacteria</taxon>
        <taxon>Bacillati</taxon>
        <taxon>Actinomycetota</taxon>
        <taxon>Actinomycetes</taxon>
        <taxon>Micrococcales</taxon>
        <taxon>Microbacteriaceae</taxon>
        <taxon>Marisediminicola</taxon>
    </lineage>
</organism>
<evidence type="ECO:0000313" key="4">
    <source>
        <dbReference type="EMBL" id="QHO70555.1"/>
    </source>
</evidence>
<dbReference type="InterPro" id="IPR011344">
    <property type="entry name" value="ssDNA-bd"/>
</dbReference>
<dbReference type="PIRSF" id="PIRSF002070">
    <property type="entry name" value="SSB"/>
    <property type="match status" value="1"/>
</dbReference>
<dbReference type="KEGG" id="mant:BHD05_13745"/>
<dbReference type="CDD" id="cd04496">
    <property type="entry name" value="SSB_OBF"/>
    <property type="match status" value="1"/>
</dbReference>
<evidence type="ECO:0000256" key="1">
    <source>
        <dbReference type="ARBA" id="ARBA00023125"/>
    </source>
</evidence>
<evidence type="ECO:0000256" key="3">
    <source>
        <dbReference type="SAM" id="MobiDB-lite"/>
    </source>
</evidence>
<keyword evidence="5" id="KW-1185">Reference proteome</keyword>
<keyword evidence="1 2" id="KW-0238">DNA-binding</keyword>
<gene>
    <name evidence="4" type="ORF">BHD05_13745</name>
</gene>
<reference evidence="4 5" key="1">
    <citation type="submission" date="2016-09" db="EMBL/GenBank/DDBJ databases">
        <title>Complete genome sequence of microbes from the polar regions.</title>
        <authorList>
            <person name="Liao L."/>
            <person name="Chen B."/>
        </authorList>
    </citation>
    <scope>NUCLEOTIDE SEQUENCE [LARGE SCALE GENOMIC DNA]</scope>
    <source>
        <strain evidence="4 5">ZS314</strain>
    </source>
</reference>
<evidence type="ECO:0000256" key="2">
    <source>
        <dbReference type="PIRNR" id="PIRNR002070"/>
    </source>
</evidence>
<dbReference type="GO" id="GO:0006260">
    <property type="term" value="P:DNA replication"/>
    <property type="evidence" value="ECO:0007669"/>
    <property type="project" value="InterPro"/>
</dbReference>
<dbReference type="AlphaFoldDB" id="A0A7L5AL63"/>
<dbReference type="Pfam" id="PF00436">
    <property type="entry name" value="SSB"/>
    <property type="match status" value="1"/>
</dbReference>
<dbReference type="RefSeq" id="WP_161886938.1">
    <property type="nucleotide sequence ID" value="NZ_CP017146.1"/>
</dbReference>
<dbReference type="OrthoDB" id="4427276at2"/>
<dbReference type="GO" id="GO:0003697">
    <property type="term" value="F:single-stranded DNA binding"/>
    <property type="evidence" value="ECO:0007669"/>
    <property type="project" value="InterPro"/>
</dbReference>
<dbReference type="EMBL" id="CP017146">
    <property type="protein sequence ID" value="QHO70555.1"/>
    <property type="molecule type" value="Genomic_DNA"/>
</dbReference>
<name>A0A7L5AL63_9MICO</name>
<sequence>MTTDTIIITGNVASVPTHYTTRDGVAITRFRVASNLGYFDKKLNKWVETETNFYSVSTYRKLALNAYASLNSGDAVVVSGRLHIRPWQTADKAGTNVDIDVDWMGHDLTLGTARWTRLSAAAANDVDQTQFGATGQVQTDFDETEPEQGVTVDDGASVPF</sequence>
<feature type="region of interest" description="Disordered" evidence="3">
    <location>
        <begin position="136"/>
        <end position="160"/>
    </location>
</feature>